<dbReference type="GO" id="GO:0016874">
    <property type="term" value="F:ligase activity"/>
    <property type="evidence" value="ECO:0007669"/>
    <property type="project" value="UniProtKB-UniRule"/>
</dbReference>
<dbReference type="AlphaFoldDB" id="A0A1I7FA75"/>
<dbReference type="InterPro" id="IPR055398">
    <property type="entry name" value="Rossmann-like_BshC"/>
</dbReference>
<dbReference type="STRING" id="1224947.SAMN05216480_101787"/>
<keyword evidence="6" id="KW-1185">Reference proteome</keyword>
<sequence>MAECISYRKTNYFSSLIADYLDQKETLKDLYNHFPNVESFQKQINEKSSFQQSHRTVLKNALLKQYESFKITEISESNIVALEDQNTFTITTGHQLNLFTGPLYFLYKIVSTINLTKELKESYPTYNFVPVYWMATEDHDFEEISYFNFKGKKIHWNRESAGAVGHFSTDGLAEVFELFSQDLGIGKNAETLRELFTNAYLRHDNLTDATRYLVNELFGTYGLVIVDGDDKALKELFVPYVKEDIFQNTAFQQVSKSAEKLADLGYNVQVNPREINMFYLTENGRERIVEVEGNYEVLDTDVSFSKEELLRELENYPEKFSPNVIMRPLYQEVILPNLCYIGGGGELAYWLELKSNFDVVNIPFPMLLLRNSALLVTAKQAQKLKKLNISYPDLFLKRDSFINKKVREISNIDIDFSHQKKHLESQFKELYNLAEQTDPSFIGAVKAQEIKQLKGLENLEKRLLKAQKRKLSDHVLRITDLQNELFPNQSLQERNLNFSEMFLMYGDELIPMLLENLKPLKGEFLVLEK</sequence>
<dbReference type="Pfam" id="PF24850">
    <property type="entry name" value="CC_BshC"/>
    <property type="match status" value="1"/>
</dbReference>
<gene>
    <name evidence="2" type="primary">bshC</name>
    <name evidence="5" type="ORF">SAMN05216480_101787</name>
</gene>
<dbReference type="Proteomes" id="UP000199138">
    <property type="component" value="Unassembled WGS sequence"/>
</dbReference>
<evidence type="ECO:0000313" key="6">
    <source>
        <dbReference type="Proteomes" id="UP000199138"/>
    </source>
</evidence>
<dbReference type="HAMAP" id="MF_01867">
    <property type="entry name" value="BshC"/>
    <property type="match status" value="1"/>
</dbReference>
<evidence type="ECO:0000259" key="3">
    <source>
        <dbReference type="Pfam" id="PF10079"/>
    </source>
</evidence>
<dbReference type="NCBIfam" id="TIGR03998">
    <property type="entry name" value="thiol_BshC"/>
    <property type="match status" value="1"/>
</dbReference>
<dbReference type="InterPro" id="IPR011199">
    <property type="entry name" value="Bacillithiol_biosynth_BshC"/>
</dbReference>
<evidence type="ECO:0000313" key="5">
    <source>
        <dbReference type="EMBL" id="SFU33087.1"/>
    </source>
</evidence>
<accession>A0A1I7FA75</accession>
<evidence type="ECO:0000256" key="1">
    <source>
        <dbReference type="ARBA" id="ARBA00022598"/>
    </source>
</evidence>
<feature type="domain" description="Bacillithiol biosynthesis BshC C-terminal coiled-coil" evidence="4">
    <location>
        <begin position="373"/>
        <end position="528"/>
    </location>
</feature>
<organism evidence="5 6">
    <name type="scientific">Pustulibacterium marinum</name>
    <dbReference type="NCBI Taxonomy" id="1224947"/>
    <lineage>
        <taxon>Bacteria</taxon>
        <taxon>Pseudomonadati</taxon>
        <taxon>Bacteroidota</taxon>
        <taxon>Flavobacteriia</taxon>
        <taxon>Flavobacteriales</taxon>
        <taxon>Flavobacteriaceae</taxon>
        <taxon>Pustulibacterium</taxon>
    </lineage>
</organism>
<dbReference type="EMBL" id="FPBK01000001">
    <property type="protein sequence ID" value="SFU33087.1"/>
    <property type="molecule type" value="Genomic_DNA"/>
</dbReference>
<evidence type="ECO:0000259" key="4">
    <source>
        <dbReference type="Pfam" id="PF24850"/>
    </source>
</evidence>
<proteinExistence type="inferred from homology"/>
<protein>
    <recommendedName>
        <fullName evidence="2">Putative cysteine ligase BshC</fullName>
        <ecNumber evidence="2">6.-.-.-</ecNumber>
    </recommendedName>
</protein>
<dbReference type="RefSeq" id="WP_093023162.1">
    <property type="nucleotide sequence ID" value="NZ_FPBK01000001.1"/>
</dbReference>
<dbReference type="EC" id="6.-.-.-" evidence="2"/>
<dbReference type="Pfam" id="PF10079">
    <property type="entry name" value="Rossmann-like_BshC"/>
    <property type="match status" value="1"/>
</dbReference>
<name>A0A1I7FA75_9FLAO</name>
<keyword evidence="1 2" id="KW-0436">Ligase</keyword>
<dbReference type="OrthoDB" id="9765151at2"/>
<comment type="similarity">
    <text evidence="2">Belongs to the BshC family.</text>
</comment>
<evidence type="ECO:0000256" key="2">
    <source>
        <dbReference type="HAMAP-Rule" id="MF_01867"/>
    </source>
</evidence>
<feature type="domain" description="Bacillithiol biosynthesis BshC N-terminal Rossmann-like" evidence="3">
    <location>
        <begin position="3"/>
        <end position="371"/>
    </location>
</feature>
<reference evidence="5 6" key="1">
    <citation type="submission" date="2016-10" db="EMBL/GenBank/DDBJ databases">
        <authorList>
            <person name="de Groot N.N."/>
        </authorList>
    </citation>
    <scope>NUCLEOTIDE SEQUENCE [LARGE SCALE GENOMIC DNA]</scope>
    <source>
        <strain evidence="5 6">CGMCC 1.12333</strain>
    </source>
</reference>
<dbReference type="InterPro" id="IPR055399">
    <property type="entry name" value="CC_BshC"/>
</dbReference>
<dbReference type="PIRSF" id="PIRSF012535">
    <property type="entry name" value="UCP012535"/>
    <property type="match status" value="1"/>
</dbReference>